<dbReference type="PANTHER" id="PTHR30204:SF94">
    <property type="entry name" value="HEAVY METAL-DEPENDENT TRANSCRIPTIONAL REGULATOR HI_0293-RELATED"/>
    <property type="match status" value="1"/>
</dbReference>
<name>A0A1W5LD17_9BACT</name>
<dbReference type="InterPro" id="IPR000551">
    <property type="entry name" value="MerR-type_HTH_dom"/>
</dbReference>
<gene>
    <name evidence="5" type="primary">cueR</name>
</gene>
<organism evidence="5">
    <name type="scientific">Candidatus Methylacidiphilum infernorum</name>
    <dbReference type="NCBI Taxonomy" id="511746"/>
    <lineage>
        <taxon>Bacteria</taxon>
        <taxon>Pseudomonadati</taxon>
        <taxon>Verrucomicrobiota</taxon>
        <taxon>Methylacidiphilae</taxon>
        <taxon>Methylacidiphilales</taxon>
        <taxon>Methylacidiphilaceae</taxon>
        <taxon>Methylacidiphilum (ex Ratnadevi et al. 2023)</taxon>
    </lineage>
</organism>
<dbReference type="InterPro" id="IPR009061">
    <property type="entry name" value="DNA-bd_dom_put_sf"/>
</dbReference>
<feature type="domain" description="HTH merR-type" evidence="4">
    <location>
        <begin position="9"/>
        <end position="78"/>
    </location>
</feature>
<evidence type="ECO:0000313" key="5">
    <source>
        <dbReference type="EMBL" id="ANC58239.1"/>
    </source>
</evidence>
<dbReference type="SUPFAM" id="SSF46955">
    <property type="entry name" value="Putative DNA-binding domain"/>
    <property type="match status" value="1"/>
</dbReference>
<dbReference type="EMBL" id="KU509440">
    <property type="protein sequence ID" value="ANC58239.1"/>
    <property type="molecule type" value="Genomic_DNA"/>
</dbReference>
<protein>
    <submittedName>
        <fullName evidence="5">Copper resistance operon regulatory protein</fullName>
    </submittedName>
</protein>
<proteinExistence type="predicted"/>
<sequence>MGEKTNNKPLTIGQVARLSAVGVETIRFYERRGLLHKPMRSPSGYRLYDHKAVITINFIKRAQALGWSLREIKELLYLPKERGCEKINLKIRAKIEELDNKICDLQRIKRMLKQLATYCKRNRQGEDCPLLMTLMENDL</sequence>
<accession>A0A1W5LD17</accession>
<dbReference type="Pfam" id="PF13411">
    <property type="entry name" value="MerR_1"/>
    <property type="match status" value="1"/>
</dbReference>
<dbReference type="SMART" id="SM00422">
    <property type="entry name" value="HTH_MERR"/>
    <property type="match status" value="1"/>
</dbReference>
<keyword evidence="2" id="KW-0238">DNA-binding</keyword>
<dbReference type="GO" id="GO:0003700">
    <property type="term" value="F:DNA-binding transcription factor activity"/>
    <property type="evidence" value="ECO:0007669"/>
    <property type="project" value="InterPro"/>
</dbReference>
<evidence type="ECO:0000256" key="1">
    <source>
        <dbReference type="ARBA" id="ARBA00023015"/>
    </source>
</evidence>
<evidence type="ECO:0000256" key="2">
    <source>
        <dbReference type="ARBA" id="ARBA00023125"/>
    </source>
</evidence>
<dbReference type="InterPro" id="IPR047057">
    <property type="entry name" value="MerR_fam"/>
</dbReference>
<evidence type="ECO:0000256" key="3">
    <source>
        <dbReference type="ARBA" id="ARBA00023163"/>
    </source>
</evidence>
<dbReference type="GO" id="GO:0003677">
    <property type="term" value="F:DNA binding"/>
    <property type="evidence" value="ECO:0007669"/>
    <property type="project" value="UniProtKB-KW"/>
</dbReference>
<dbReference type="Gene3D" id="1.10.1660.10">
    <property type="match status" value="1"/>
</dbReference>
<keyword evidence="1" id="KW-0805">Transcription regulation</keyword>
<reference evidence="5" key="1">
    <citation type="submission" date="2016-01" db="EMBL/GenBank/DDBJ databases">
        <title>Hydrogen oxidation by a methanotroph.</title>
        <authorList>
            <person name="Stott M.B."/>
        </authorList>
    </citation>
    <scope>NUCLEOTIDE SEQUENCE</scope>
    <source>
        <strain evidence="5">RTK17.1</strain>
    </source>
</reference>
<keyword evidence="3" id="KW-0804">Transcription</keyword>
<dbReference type="PANTHER" id="PTHR30204">
    <property type="entry name" value="REDOX-CYCLING DRUG-SENSING TRANSCRIPTIONAL ACTIVATOR SOXR"/>
    <property type="match status" value="1"/>
</dbReference>
<evidence type="ECO:0000259" key="4">
    <source>
        <dbReference type="PROSITE" id="PS50937"/>
    </source>
</evidence>
<dbReference type="PRINTS" id="PR00040">
    <property type="entry name" value="HTHMERR"/>
</dbReference>
<dbReference type="PROSITE" id="PS50937">
    <property type="entry name" value="HTH_MERR_2"/>
    <property type="match status" value="1"/>
</dbReference>
<dbReference type="AlphaFoldDB" id="A0A1W5LD17"/>